<keyword evidence="2" id="KW-0805">Transcription regulation</keyword>
<evidence type="ECO:0000256" key="3">
    <source>
        <dbReference type="ARBA" id="ARBA00023125"/>
    </source>
</evidence>
<feature type="transmembrane region" description="Helical" evidence="7">
    <location>
        <begin position="501"/>
        <end position="520"/>
    </location>
</feature>
<dbReference type="RefSeq" id="XP_062780852.1">
    <property type="nucleotide sequence ID" value="XM_062924801.1"/>
</dbReference>
<dbReference type="GO" id="GO:0005634">
    <property type="term" value="C:nucleus"/>
    <property type="evidence" value="ECO:0007669"/>
    <property type="project" value="UniProtKB-SubCell"/>
</dbReference>
<keyword evidence="5" id="KW-0539">Nucleus</keyword>
<dbReference type="Pfam" id="PF04082">
    <property type="entry name" value="Fungal_trans"/>
    <property type="match status" value="1"/>
</dbReference>
<sequence length="697" mass="76853">MRKLARRPNVQKQFNPTKGATFGSGDTPDATQQSCTVSVLDFATSPPPRPPEPSKRNSGGPAVEPDAGQAAERYRMPELFVDRIIDRARKAPRRSRPVTESINYVRGNGIFGGTSNLTFFSESRLKSLSQCLGHDRVNDLVGRIASSVEDRIRAVKQVGCNLSRPADRPSCLDDKTLVAKYIQLYFKRIHPRFPFLDRASFESAAANQEKPNSAPRSKSWTCLYHTVLALGCQYDGGGSFEPTEGESWKLFSIALANFTDLMVLPDTVTAFQAVTAMFIYSLGVAGIALEHILMSEAIRRAQNLADAKFIGLAADAYNRTFWVLYSLEKVTTFHHGRPSGIVDCDIACPIPHTPDSFFSGDFDWFLCFVTHARLLSRACTSLFAVGVSHYPGDYYLDVIEQLTVELEDWRSSLPDNGFRPGGQTKAHSIVDDQERTVALATHFLYYSFLLTMTRMALRHLPSSEAPPDCARRESAMKTVEHSARSLLELVPIIDLAPYTPIWMMAGIPVMAFFVLFDLVIHNPRQQQTATNLALLDVMSTHCNRMDVLSSGALPGDFIGEFAHIARSYVIEVNRRSPTGNTPQAPSSTLQGSSFSPQWSLPSVDNYGFTPLQVQPGFSDMSPIPASHPAESMDADEMMMAASHPAGTDVMNLFGVWIPELEPMFYQGVLGQYDGGLPGAQQGLGPTPSLSYEYDNNS</sequence>
<reference evidence="10" key="1">
    <citation type="journal article" date="2023" name="bioRxiv">
        <title>Complete genome of the Medicago anthracnose fungus, Colletotrichum destructivum, reveals a mini-chromosome-like region within a core chromosome.</title>
        <authorList>
            <person name="Lapalu N."/>
            <person name="Simon A."/>
            <person name="Lu A."/>
            <person name="Plaumann P.-L."/>
            <person name="Amselem J."/>
            <person name="Pigne S."/>
            <person name="Auger A."/>
            <person name="Koch C."/>
            <person name="Dallery J.-F."/>
            <person name="O'Connell R.J."/>
        </authorList>
    </citation>
    <scope>NUCLEOTIDE SEQUENCE [LARGE SCALE GENOMIC DNA]</scope>
    <source>
        <strain evidence="10">CBS 520.97</strain>
    </source>
</reference>
<feature type="region of interest" description="Disordered" evidence="6">
    <location>
        <begin position="576"/>
        <end position="595"/>
    </location>
</feature>
<gene>
    <name evidence="9" type="ORF">CDEST_08642</name>
</gene>
<evidence type="ECO:0000256" key="6">
    <source>
        <dbReference type="SAM" id="MobiDB-lite"/>
    </source>
</evidence>
<dbReference type="GO" id="GO:0003700">
    <property type="term" value="F:DNA-binding transcription factor activity"/>
    <property type="evidence" value="ECO:0007669"/>
    <property type="project" value="InterPro"/>
</dbReference>
<dbReference type="EMBL" id="CP137309">
    <property type="protein sequence ID" value="WQF83628.1"/>
    <property type="molecule type" value="Genomic_DNA"/>
</dbReference>
<comment type="subcellular location">
    <subcellularLocation>
        <location evidence="1">Nucleus</location>
    </subcellularLocation>
</comment>
<evidence type="ECO:0000256" key="1">
    <source>
        <dbReference type="ARBA" id="ARBA00004123"/>
    </source>
</evidence>
<organism evidence="9 10">
    <name type="scientific">Colletotrichum destructivum</name>
    <dbReference type="NCBI Taxonomy" id="34406"/>
    <lineage>
        <taxon>Eukaryota</taxon>
        <taxon>Fungi</taxon>
        <taxon>Dikarya</taxon>
        <taxon>Ascomycota</taxon>
        <taxon>Pezizomycotina</taxon>
        <taxon>Sordariomycetes</taxon>
        <taxon>Hypocreomycetidae</taxon>
        <taxon>Glomerellales</taxon>
        <taxon>Glomerellaceae</taxon>
        <taxon>Colletotrichum</taxon>
        <taxon>Colletotrichum destructivum species complex</taxon>
    </lineage>
</organism>
<evidence type="ECO:0000256" key="5">
    <source>
        <dbReference type="ARBA" id="ARBA00023242"/>
    </source>
</evidence>
<keyword evidence="4" id="KW-0804">Transcription</keyword>
<feature type="domain" description="Xylanolytic transcriptional activator regulatory" evidence="8">
    <location>
        <begin position="290"/>
        <end position="357"/>
    </location>
</feature>
<keyword evidence="7" id="KW-0472">Membrane</keyword>
<evidence type="ECO:0000256" key="2">
    <source>
        <dbReference type="ARBA" id="ARBA00023015"/>
    </source>
</evidence>
<dbReference type="InterPro" id="IPR050987">
    <property type="entry name" value="AtrR-like"/>
</dbReference>
<dbReference type="AlphaFoldDB" id="A0AAX4IJE7"/>
<dbReference type="GeneID" id="87945145"/>
<dbReference type="InterPro" id="IPR007219">
    <property type="entry name" value="XnlR_reg_dom"/>
</dbReference>
<dbReference type="KEGG" id="cdet:87945145"/>
<keyword evidence="7" id="KW-0812">Transmembrane</keyword>
<protein>
    <recommendedName>
        <fullName evidence="8">Xylanolytic transcriptional activator regulatory domain-containing protein</fullName>
    </recommendedName>
</protein>
<dbReference type="SMART" id="SM00906">
    <property type="entry name" value="Fungal_trans"/>
    <property type="match status" value="1"/>
</dbReference>
<evidence type="ECO:0000313" key="9">
    <source>
        <dbReference type="EMBL" id="WQF83628.1"/>
    </source>
</evidence>
<accession>A0AAX4IJE7</accession>
<feature type="region of interest" description="Disordered" evidence="6">
    <location>
        <begin position="1"/>
        <end position="72"/>
    </location>
</feature>
<evidence type="ECO:0000256" key="4">
    <source>
        <dbReference type="ARBA" id="ARBA00023163"/>
    </source>
</evidence>
<dbReference type="PANTHER" id="PTHR46910">
    <property type="entry name" value="TRANSCRIPTION FACTOR PDR1"/>
    <property type="match status" value="1"/>
</dbReference>
<keyword evidence="10" id="KW-1185">Reference proteome</keyword>
<dbReference type="Proteomes" id="UP001322277">
    <property type="component" value="Chromosome 5"/>
</dbReference>
<proteinExistence type="predicted"/>
<dbReference type="CDD" id="cd12148">
    <property type="entry name" value="fungal_TF_MHR"/>
    <property type="match status" value="1"/>
</dbReference>
<dbReference type="PANTHER" id="PTHR46910:SF37">
    <property type="entry name" value="ZN(II)2CYS6 TRANSCRIPTION FACTOR (EUROFUNG)"/>
    <property type="match status" value="1"/>
</dbReference>
<evidence type="ECO:0000259" key="8">
    <source>
        <dbReference type="SMART" id="SM00906"/>
    </source>
</evidence>
<name>A0AAX4IJE7_9PEZI</name>
<dbReference type="GO" id="GO:0006351">
    <property type="term" value="P:DNA-templated transcription"/>
    <property type="evidence" value="ECO:0007669"/>
    <property type="project" value="InterPro"/>
</dbReference>
<keyword evidence="3" id="KW-0238">DNA-binding</keyword>
<evidence type="ECO:0000313" key="10">
    <source>
        <dbReference type="Proteomes" id="UP001322277"/>
    </source>
</evidence>
<dbReference type="GO" id="GO:0003677">
    <property type="term" value="F:DNA binding"/>
    <property type="evidence" value="ECO:0007669"/>
    <property type="project" value="UniProtKB-KW"/>
</dbReference>
<evidence type="ECO:0000256" key="7">
    <source>
        <dbReference type="SAM" id="Phobius"/>
    </source>
</evidence>
<dbReference type="GO" id="GO:0008270">
    <property type="term" value="F:zinc ion binding"/>
    <property type="evidence" value="ECO:0007669"/>
    <property type="project" value="InterPro"/>
</dbReference>
<keyword evidence="7" id="KW-1133">Transmembrane helix</keyword>